<protein>
    <submittedName>
        <fullName evidence="1">Uncharacterized protein</fullName>
    </submittedName>
</protein>
<comment type="caution">
    <text evidence="1">The sequence shown here is derived from an EMBL/GenBank/DDBJ whole genome shotgun (WGS) entry which is preliminary data.</text>
</comment>
<dbReference type="EMBL" id="MU274908">
    <property type="protein sequence ID" value="KAI0090142.1"/>
    <property type="molecule type" value="Genomic_DNA"/>
</dbReference>
<dbReference type="Proteomes" id="UP001055072">
    <property type="component" value="Unassembled WGS sequence"/>
</dbReference>
<reference evidence="1" key="1">
    <citation type="journal article" date="2021" name="Environ. Microbiol.">
        <title>Gene family expansions and transcriptome signatures uncover fungal adaptations to wood decay.</title>
        <authorList>
            <person name="Hage H."/>
            <person name="Miyauchi S."/>
            <person name="Viragh M."/>
            <person name="Drula E."/>
            <person name="Min B."/>
            <person name="Chaduli D."/>
            <person name="Navarro D."/>
            <person name="Favel A."/>
            <person name="Norest M."/>
            <person name="Lesage-Meessen L."/>
            <person name="Balint B."/>
            <person name="Merenyi Z."/>
            <person name="de Eugenio L."/>
            <person name="Morin E."/>
            <person name="Martinez A.T."/>
            <person name="Baldrian P."/>
            <person name="Stursova M."/>
            <person name="Martinez M.J."/>
            <person name="Novotny C."/>
            <person name="Magnuson J.K."/>
            <person name="Spatafora J.W."/>
            <person name="Maurice S."/>
            <person name="Pangilinan J."/>
            <person name="Andreopoulos W."/>
            <person name="LaButti K."/>
            <person name="Hundley H."/>
            <person name="Na H."/>
            <person name="Kuo A."/>
            <person name="Barry K."/>
            <person name="Lipzen A."/>
            <person name="Henrissat B."/>
            <person name="Riley R."/>
            <person name="Ahrendt S."/>
            <person name="Nagy L.G."/>
            <person name="Grigoriev I.V."/>
            <person name="Martin F."/>
            <person name="Rosso M.N."/>
        </authorList>
    </citation>
    <scope>NUCLEOTIDE SEQUENCE</scope>
    <source>
        <strain evidence="1">CBS 384.51</strain>
    </source>
</reference>
<proteinExistence type="predicted"/>
<evidence type="ECO:0000313" key="2">
    <source>
        <dbReference type="Proteomes" id="UP001055072"/>
    </source>
</evidence>
<gene>
    <name evidence="1" type="ORF">BDY19DRAFT_938682</name>
</gene>
<name>A0ACB8U6Y4_9APHY</name>
<evidence type="ECO:0000313" key="1">
    <source>
        <dbReference type="EMBL" id="KAI0090142.1"/>
    </source>
</evidence>
<accession>A0ACB8U6Y4</accession>
<organism evidence="1 2">
    <name type="scientific">Irpex rosettiformis</name>
    <dbReference type="NCBI Taxonomy" id="378272"/>
    <lineage>
        <taxon>Eukaryota</taxon>
        <taxon>Fungi</taxon>
        <taxon>Dikarya</taxon>
        <taxon>Basidiomycota</taxon>
        <taxon>Agaricomycotina</taxon>
        <taxon>Agaricomycetes</taxon>
        <taxon>Polyporales</taxon>
        <taxon>Irpicaceae</taxon>
        <taxon>Irpex</taxon>
    </lineage>
</organism>
<sequence>MLRLPGMRSRLEVTHITWVREIPLSAPRHSHEYEHQERYVSPGTRLVPHQYPFTSNQPRLRAASDPFSFSSRSETALLAPFDSYIPTPTCSTPRETHENTPIKASSLRPSHGHSLSFAASERHRVPCTLMPNSAITLSPGHDATCASVAMRARSDSPLHSGSSILSPSSTLAGPSKALLDILNSSFTDTQLPSIPLPHVLPAIGLGSAQDPPVFRPKPIGSASYFRPTGHRRLSNSSAREVLHSLPAATPGTDQQAPPWPPVL</sequence>
<keyword evidence="2" id="KW-1185">Reference proteome</keyword>